<dbReference type="AlphaFoldDB" id="A0ABD2LS67"/>
<gene>
    <name evidence="2" type="ORF">niasHT_004876</name>
</gene>
<feature type="region of interest" description="Disordered" evidence="1">
    <location>
        <begin position="164"/>
        <end position="211"/>
    </location>
</feature>
<evidence type="ECO:0000313" key="2">
    <source>
        <dbReference type="EMBL" id="KAL3118073.1"/>
    </source>
</evidence>
<evidence type="ECO:0008006" key="4">
    <source>
        <dbReference type="Google" id="ProtNLM"/>
    </source>
</evidence>
<keyword evidence="3" id="KW-1185">Reference proteome</keyword>
<name>A0ABD2LS67_9BILA</name>
<reference evidence="2 3" key="1">
    <citation type="submission" date="2024-10" db="EMBL/GenBank/DDBJ databases">
        <authorList>
            <person name="Kim D."/>
        </authorList>
    </citation>
    <scope>NUCLEOTIDE SEQUENCE [LARGE SCALE GENOMIC DNA]</scope>
    <source>
        <strain evidence="2">BH-2024</strain>
    </source>
</reference>
<organism evidence="2 3">
    <name type="scientific">Heterodera trifolii</name>
    <dbReference type="NCBI Taxonomy" id="157864"/>
    <lineage>
        <taxon>Eukaryota</taxon>
        <taxon>Metazoa</taxon>
        <taxon>Ecdysozoa</taxon>
        <taxon>Nematoda</taxon>
        <taxon>Chromadorea</taxon>
        <taxon>Rhabditida</taxon>
        <taxon>Tylenchina</taxon>
        <taxon>Tylenchomorpha</taxon>
        <taxon>Tylenchoidea</taxon>
        <taxon>Heteroderidae</taxon>
        <taxon>Heteroderinae</taxon>
        <taxon>Heterodera</taxon>
    </lineage>
</organism>
<comment type="caution">
    <text evidence="2">The sequence shown here is derived from an EMBL/GenBank/DDBJ whole genome shotgun (WGS) entry which is preliminary data.</text>
</comment>
<feature type="compositionally biased region" description="Polar residues" evidence="1">
    <location>
        <begin position="170"/>
        <end position="185"/>
    </location>
</feature>
<sequence>MACGGLLPLLAAATAPNSELEINDTTQQELDIGDAARFIATFAELSDVFVFASGASLNELEQEKNMPSVSTVTVRNILACSMHKDGLYNTDNSPKFVAIRKFCESSKPISDFERLLQNVDLQRLKGVIYRDMEETKQAQFLALAVVYFLSVLMVSRYRDILEPPLPPPATSSHKTSASSRTGNSPTDEEGSPSMGRNEGQRSKNDATTSSSIGASQMQLIIIKMVVDKIIETTANATGRTAKKQRKKVYKSFQSYRVVYAGGHQQH</sequence>
<dbReference type="EMBL" id="JBICBT010000297">
    <property type="protein sequence ID" value="KAL3118073.1"/>
    <property type="molecule type" value="Genomic_DNA"/>
</dbReference>
<evidence type="ECO:0000256" key="1">
    <source>
        <dbReference type="SAM" id="MobiDB-lite"/>
    </source>
</evidence>
<dbReference type="Proteomes" id="UP001620626">
    <property type="component" value="Unassembled WGS sequence"/>
</dbReference>
<accession>A0ABD2LS67</accession>
<proteinExistence type="predicted"/>
<protein>
    <recommendedName>
        <fullName evidence="4">Effector protein</fullName>
    </recommendedName>
</protein>
<evidence type="ECO:0000313" key="3">
    <source>
        <dbReference type="Proteomes" id="UP001620626"/>
    </source>
</evidence>